<dbReference type="SUPFAM" id="SSF54534">
    <property type="entry name" value="FKBP-like"/>
    <property type="match status" value="1"/>
</dbReference>
<dbReference type="InterPro" id="IPR000297">
    <property type="entry name" value="PPIase_PpiC"/>
</dbReference>
<evidence type="ECO:0000256" key="5">
    <source>
        <dbReference type="ARBA" id="ARBA00023235"/>
    </source>
</evidence>
<dbReference type="EC" id="5.2.1.8" evidence="2"/>
<keyword evidence="3" id="KW-0732">Signal</keyword>
<keyword evidence="8" id="KW-0472">Membrane</keyword>
<evidence type="ECO:0000256" key="3">
    <source>
        <dbReference type="ARBA" id="ARBA00022729"/>
    </source>
</evidence>
<dbReference type="Proteomes" id="UP000032633">
    <property type="component" value="Chromosome"/>
</dbReference>
<evidence type="ECO:0000256" key="6">
    <source>
        <dbReference type="PROSITE-ProRule" id="PRU00278"/>
    </source>
</evidence>
<feature type="region of interest" description="Disordered" evidence="7">
    <location>
        <begin position="37"/>
        <end position="62"/>
    </location>
</feature>
<keyword evidence="4 6" id="KW-0697">Rotamase</keyword>
<evidence type="ECO:0000256" key="1">
    <source>
        <dbReference type="ARBA" id="ARBA00000971"/>
    </source>
</evidence>
<dbReference type="HOGENOM" id="CLU_034646_10_0_9"/>
<evidence type="ECO:0000259" key="9">
    <source>
        <dbReference type="PROSITE" id="PS50198"/>
    </source>
</evidence>
<feature type="compositionally biased region" description="Gly residues" evidence="7">
    <location>
        <begin position="47"/>
        <end position="62"/>
    </location>
</feature>
<evidence type="ECO:0000256" key="8">
    <source>
        <dbReference type="SAM" id="Phobius"/>
    </source>
</evidence>
<proteinExistence type="predicted"/>
<organism evidence="10 11">
    <name type="scientific">Paenibacillus beijingensis</name>
    <dbReference type="NCBI Taxonomy" id="1126833"/>
    <lineage>
        <taxon>Bacteria</taxon>
        <taxon>Bacillati</taxon>
        <taxon>Bacillota</taxon>
        <taxon>Bacilli</taxon>
        <taxon>Bacillales</taxon>
        <taxon>Paenibacillaceae</taxon>
        <taxon>Paenibacillus</taxon>
    </lineage>
</organism>
<dbReference type="Pfam" id="PF00639">
    <property type="entry name" value="Rotamase"/>
    <property type="match status" value="1"/>
</dbReference>
<accession>A0A0D5NI56</accession>
<dbReference type="RefSeq" id="WP_045670394.1">
    <property type="nucleotide sequence ID" value="NZ_CP011058.1"/>
</dbReference>
<dbReference type="PROSITE" id="PS01096">
    <property type="entry name" value="PPIC_PPIASE_1"/>
    <property type="match status" value="1"/>
</dbReference>
<gene>
    <name evidence="10" type="ORF">VN24_10615</name>
</gene>
<dbReference type="PANTHER" id="PTHR47245:SF1">
    <property type="entry name" value="FOLDASE PROTEIN PRSA"/>
    <property type="match status" value="1"/>
</dbReference>
<protein>
    <recommendedName>
        <fullName evidence="2">peptidylprolyl isomerase</fullName>
        <ecNumber evidence="2">5.2.1.8</ecNumber>
    </recommendedName>
</protein>
<dbReference type="InterPro" id="IPR046357">
    <property type="entry name" value="PPIase_dom_sf"/>
</dbReference>
<dbReference type="InterPro" id="IPR027304">
    <property type="entry name" value="Trigger_fact/SurA_dom_sf"/>
</dbReference>
<keyword evidence="8" id="KW-1133">Transmembrane helix</keyword>
<keyword evidence="5 6" id="KW-0413">Isomerase</keyword>
<evidence type="ECO:0000313" key="10">
    <source>
        <dbReference type="EMBL" id="AJY74961.1"/>
    </source>
</evidence>
<dbReference type="GO" id="GO:0003755">
    <property type="term" value="F:peptidyl-prolyl cis-trans isomerase activity"/>
    <property type="evidence" value="ECO:0007669"/>
    <property type="project" value="UniProtKB-KW"/>
</dbReference>
<evidence type="ECO:0000313" key="11">
    <source>
        <dbReference type="Proteomes" id="UP000032633"/>
    </source>
</evidence>
<dbReference type="EMBL" id="CP011058">
    <property type="protein sequence ID" value="AJY74961.1"/>
    <property type="molecule type" value="Genomic_DNA"/>
</dbReference>
<evidence type="ECO:0000256" key="4">
    <source>
        <dbReference type="ARBA" id="ARBA00023110"/>
    </source>
</evidence>
<dbReference type="Gene3D" id="1.10.4030.10">
    <property type="entry name" value="Porin chaperone SurA, peptide-binding domain"/>
    <property type="match status" value="1"/>
</dbReference>
<name>A0A0D5NI56_9BACL</name>
<comment type="catalytic activity">
    <reaction evidence="1">
        <text>[protein]-peptidylproline (omega=180) = [protein]-peptidylproline (omega=0)</text>
        <dbReference type="Rhea" id="RHEA:16237"/>
        <dbReference type="Rhea" id="RHEA-COMP:10747"/>
        <dbReference type="Rhea" id="RHEA-COMP:10748"/>
        <dbReference type="ChEBI" id="CHEBI:83833"/>
        <dbReference type="ChEBI" id="CHEBI:83834"/>
        <dbReference type="EC" id="5.2.1.8"/>
    </reaction>
</comment>
<dbReference type="OrthoDB" id="2677468at2"/>
<dbReference type="PROSITE" id="PS50198">
    <property type="entry name" value="PPIC_PPIASE_2"/>
    <property type="match status" value="1"/>
</dbReference>
<dbReference type="PATRIC" id="fig|1126833.4.peg.2342"/>
<evidence type="ECO:0000256" key="2">
    <source>
        <dbReference type="ARBA" id="ARBA00013194"/>
    </source>
</evidence>
<dbReference type="Gene3D" id="3.10.50.40">
    <property type="match status" value="1"/>
</dbReference>
<keyword evidence="8" id="KW-0812">Transmembrane</keyword>
<keyword evidence="11" id="KW-1185">Reference proteome</keyword>
<dbReference type="InterPro" id="IPR023058">
    <property type="entry name" value="PPIase_PpiC_CS"/>
</dbReference>
<dbReference type="InterPro" id="IPR050245">
    <property type="entry name" value="PrsA_foldase"/>
</dbReference>
<sequence>MGKDRLLKGIIGLQAVCMIVLAVVVVATVLPLGGPGENAGSPDRDGGGTSSGPAGSGADGGGKVVAATVGGKPITKAELQERLARQYGDEVLRTMMVRAAIDLESAALNLSVTDEDIDADLADQMEGYESEAAFYEAMKSQLGLDRDDVRTDAKYRLLLEQIATRNIVVTDEEVDDYLSEHADEYAPRTWLHLRWILTASSKDAEAVLDKLANGEDFGVLALTYSTDEATSGNGGDLGEVDSEDAFLDPSIITAAGKLETGDYAGPITTAGGAAVIQLIERRTAEETDHSRLRNQIRRMLALNLAEPLTDVENKLLLKYEARKSGPQ</sequence>
<feature type="transmembrane region" description="Helical" evidence="8">
    <location>
        <begin position="12"/>
        <end position="34"/>
    </location>
</feature>
<dbReference type="KEGG" id="pbj:VN24_10615"/>
<reference evidence="10 11" key="1">
    <citation type="journal article" date="2015" name="J. Biotechnol.">
        <title>Complete genome sequence of Paenibacillus beijingensis 7188(T) (=DSM 24997(T)), a novel rhizobacterium from jujube garden soil.</title>
        <authorList>
            <person name="Kwak Y."/>
            <person name="Shin J.H."/>
        </authorList>
    </citation>
    <scope>NUCLEOTIDE SEQUENCE [LARGE SCALE GENOMIC DNA]</scope>
    <source>
        <strain evidence="10 11">DSM 24997</strain>
    </source>
</reference>
<evidence type="ECO:0000256" key="7">
    <source>
        <dbReference type="SAM" id="MobiDB-lite"/>
    </source>
</evidence>
<reference evidence="11" key="2">
    <citation type="submission" date="2015-03" db="EMBL/GenBank/DDBJ databases">
        <title>Genome sequence of Paenibacillus beijingensis strain DSM 24997T.</title>
        <authorList>
            <person name="Kwak Y."/>
            <person name="Shin J.-H."/>
        </authorList>
    </citation>
    <scope>NUCLEOTIDE SEQUENCE [LARGE SCALE GENOMIC DNA]</scope>
    <source>
        <strain evidence="11">DSM 24997</strain>
    </source>
</reference>
<dbReference type="AlphaFoldDB" id="A0A0D5NI56"/>
<feature type="domain" description="PpiC" evidence="9">
    <location>
        <begin position="159"/>
        <end position="280"/>
    </location>
</feature>
<dbReference type="STRING" id="1126833.VN24_10615"/>
<dbReference type="SUPFAM" id="SSF109998">
    <property type="entry name" value="Triger factor/SurA peptide-binding domain-like"/>
    <property type="match status" value="1"/>
</dbReference>
<dbReference type="PANTHER" id="PTHR47245">
    <property type="entry name" value="PEPTIDYLPROLYL ISOMERASE"/>
    <property type="match status" value="1"/>
</dbReference>